<dbReference type="InterPro" id="IPR016040">
    <property type="entry name" value="NAD(P)-bd_dom"/>
</dbReference>
<dbReference type="Proteomes" id="UP000265631">
    <property type="component" value="Unassembled WGS sequence"/>
</dbReference>
<dbReference type="EMBL" id="PXXK01000279">
    <property type="protein sequence ID" value="RFN46910.1"/>
    <property type="molecule type" value="Genomic_DNA"/>
</dbReference>
<dbReference type="InterPro" id="IPR036291">
    <property type="entry name" value="NAD(P)-bd_dom_sf"/>
</dbReference>
<dbReference type="AlphaFoldDB" id="A0A395MGM2"/>
<comment type="caution">
    <text evidence="5">The sequence shown here is derived from an EMBL/GenBank/DDBJ whole genome shotgun (WGS) entry which is preliminary data.</text>
</comment>
<dbReference type="Pfam" id="PF13460">
    <property type="entry name" value="NAD_binding_10"/>
    <property type="match status" value="1"/>
</dbReference>
<keyword evidence="2" id="KW-0521">NADP</keyword>
<evidence type="ECO:0000256" key="1">
    <source>
        <dbReference type="ARBA" id="ARBA00005725"/>
    </source>
</evidence>
<dbReference type="STRING" id="2594813.A0A395MGM2"/>
<evidence type="ECO:0000259" key="4">
    <source>
        <dbReference type="Pfam" id="PF13460"/>
    </source>
</evidence>
<evidence type="ECO:0000313" key="5">
    <source>
        <dbReference type="EMBL" id="RFN46910.1"/>
    </source>
</evidence>
<keyword evidence="3" id="KW-0560">Oxidoreductase</keyword>
<name>A0A395MGM2_9HYPO</name>
<evidence type="ECO:0000313" key="6">
    <source>
        <dbReference type="Proteomes" id="UP000265631"/>
    </source>
</evidence>
<dbReference type="Gene3D" id="3.40.50.720">
    <property type="entry name" value="NAD(P)-binding Rossmann-like Domain"/>
    <property type="match status" value="2"/>
</dbReference>
<feature type="domain" description="NAD(P)-binding" evidence="4">
    <location>
        <begin position="12"/>
        <end position="81"/>
    </location>
</feature>
<dbReference type="PANTHER" id="PTHR47706">
    <property type="entry name" value="NMRA-LIKE FAMILY PROTEIN"/>
    <property type="match status" value="1"/>
</dbReference>
<protein>
    <recommendedName>
        <fullName evidence="4">NAD(P)-binding domain-containing protein</fullName>
    </recommendedName>
</protein>
<reference evidence="5 6" key="1">
    <citation type="journal article" date="2018" name="PLoS Pathog.">
        <title>Evolution of structural diversity of trichothecenes, a family of toxins produced by plant pathogenic and entomopathogenic fungi.</title>
        <authorList>
            <person name="Proctor R.H."/>
            <person name="McCormick S.P."/>
            <person name="Kim H.S."/>
            <person name="Cardoza R.E."/>
            <person name="Stanley A.M."/>
            <person name="Lindo L."/>
            <person name="Kelly A."/>
            <person name="Brown D.W."/>
            <person name="Lee T."/>
            <person name="Vaughan M.M."/>
            <person name="Alexander N.J."/>
            <person name="Busman M."/>
            <person name="Gutierrez S."/>
        </authorList>
    </citation>
    <scope>NUCLEOTIDE SEQUENCE [LARGE SCALE GENOMIC DNA]</scope>
    <source>
        <strain evidence="5 6">NRRL 13405</strain>
    </source>
</reference>
<comment type="similarity">
    <text evidence="1">Belongs to the NmrA-type oxidoreductase family. Isoflavone reductase subfamily.</text>
</comment>
<dbReference type="PANTHER" id="PTHR47706:SF1">
    <property type="entry name" value="CIPA-LIKE, PUTATIVE (AFU_ORTHOLOGUE AFUA_1G12460)-RELATED"/>
    <property type="match status" value="1"/>
</dbReference>
<keyword evidence="6" id="KW-1185">Reference proteome</keyword>
<sequence>MSDSLKSVAQAGASGNHGEAVLKELVEGGFDVSVLSRRSGQIPSGYASQVREVIVDYDDPESLKEALESVDAVVSTLGSPAVGGLSYIFIYSSLFQDLGLTNGSLANLKEKSVILYKGGDLRISVARRSTVGRGIVGVIKNPTATKNRSIRTQDGKISMKELASALLEALPSLWKITEVDTDKLKADSDEALKNGIKEKWVFFNYIFQGGNNAKYGCSFEKVDNDFVGLPKLSTEEMRALVMEITQANA</sequence>
<organism evidence="5 6">
    <name type="scientific">Fusarium flagelliforme</name>
    <dbReference type="NCBI Taxonomy" id="2675880"/>
    <lineage>
        <taxon>Eukaryota</taxon>
        <taxon>Fungi</taxon>
        <taxon>Dikarya</taxon>
        <taxon>Ascomycota</taxon>
        <taxon>Pezizomycotina</taxon>
        <taxon>Sordariomycetes</taxon>
        <taxon>Hypocreomycetidae</taxon>
        <taxon>Hypocreales</taxon>
        <taxon>Nectriaceae</taxon>
        <taxon>Fusarium</taxon>
        <taxon>Fusarium incarnatum-equiseti species complex</taxon>
    </lineage>
</organism>
<dbReference type="GO" id="GO:0016491">
    <property type="term" value="F:oxidoreductase activity"/>
    <property type="evidence" value="ECO:0007669"/>
    <property type="project" value="UniProtKB-KW"/>
</dbReference>
<gene>
    <name evidence="5" type="ORF">FIE12Z_8843</name>
</gene>
<evidence type="ECO:0000256" key="2">
    <source>
        <dbReference type="ARBA" id="ARBA00022857"/>
    </source>
</evidence>
<accession>A0A395MGM2</accession>
<dbReference type="SUPFAM" id="SSF51735">
    <property type="entry name" value="NAD(P)-binding Rossmann-fold domains"/>
    <property type="match status" value="1"/>
</dbReference>
<evidence type="ECO:0000256" key="3">
    <source>
        <dbReference type="ARBA" id="ARBA00023002"/>
    </source>
</evidence>
<dbReference type="InterPro" id="IPR051609">
    <property type="entry name" value="NmrA/Isoflavone_reductase-like"/>
</dbReference>
<dbReference type="OrthoDB" id="9974981at2759"/>
<proteinExistence type="inferred from homology"/>